<dbReference type="EMBL" id="JBJQOH010000003">
    <property type="protein sequence ID" value="KAL3694394.1"/>
    <property type="molecule type" value="Genomic_DNA"/>
</dbReference>
<organism evidence="1 2">
    <name type="scientific">Riccia sorocarpa</name>
    <dbReference type="NCBI Taxonomy" id="122646"/>
    <lineage>
        <taxon>Eukaryota</taxon>
        <taxon>Viridiplantae</taxon>
        <taxon>Streptophyta</taxon>
        <taxon>Embryophyta</taxon>
        <taxon>Marchantiophyta</taxon>
        <taxon>Marchantiopsida</taxon>
        <taxon>Marchantiidae</taxon>
        <taxon>Marchantiales</taxon>
        <taxon>Ricciaceae</taxon>
        <taxon>Riccia</taxon>
    </lineage>
</organism>
<proteinExistence type="predicted"/>
<dbReference type="AlphaFoldDB" id="A0ABD3HVP8"/>
<comment type="caution">
    <text evidence="1">The sequence shown here is derived from an EMBL/GenBank/DDBJ whole genome shotgun (WGS) entry which is preliminary data.</text>
</comment>
<protein>
    <recommendedName>
        <fullName evidence="3">Senescence domain-containing protein</fullName>
    </recommendedName>
</protein>
<evidence type="ECO:0008006" key="3">
    <source>
        <dbReference type="Google" id="ProtNLM"/>
    </source>
</evidence>
<name>A0ABD3HVP8_9MARC</name>
<keyword evidence="2" id="KW-1185">Reference proteome</keyword>
<accession>A0ABD3HVP8</accession>
<dbReference type="Proteomes" id="UP001633002">
    <property type="component" value="Unassembled WGS sequence"/>
</dbReference>
<gene>
    <name evidence="1" type="ORF">R1sor_008045</name>
</gene>
<evidence type="ECO:0000313" key="2">
    <source>
        <dbReference type="Proteomes" id="UP001633002"/>
    </source>
</evidence>
<evidence type="ECO:0000313" key="1">
    <source>
        <dbReference type="EMBL" id="KAL3694394.1"/>
    </source>
</evidence>
<sequence length="208" mass="23494">MDQQLVVKRWDNEDHFDKTYLETRRKLLSYGQVMTTRSYSKRKGSRIHPFTSQKAIVGCTKFSTLGELQSPSHMVHENSSFQEYERIRYFPVEEDEEEREIRLKATGYIAYCRQRALEEAEKTGSSPLYRGLSSGSADGDEVVPLASSHVSAGRRSACLALVTVTDDEEKSHGIKHKLAKAAAKVKMIGGLAVTSAKLLRSEFRKGFR</sequence>
<reference evidence="1 2" key="1">
    <citation type="submission" date="2024-09" db="EMBL/GenBank/DDBJ databases">
        <title>Chromosome-scale assembly of Riccia sorocarpa.</title>
        <authorList>
            <person name="Paukszto L."/>
        </authorList>
    </citation>
    <scope>NUCLEOTIDE SEQUENCE [LARGE SCALE GENOMIC DNA]</scope>
    <source>
        <strain evidence="1">LP-2024</strain>
        <tissue evidence="1">Aerial parts of the thallus</tissue>
    </source>
</reference>